<dbReference type="InterPro" id="IPR038727">
    <property type="entry name" value="NadR/Ttd14_AAA_dom"/>
</dbReference>
<dbReference type="RefSeq" id="WP_075698662.1">
    <property type="nucleotide sequence ID" value="NZ_CP074126.1"/>
</dbReference>
<protein>
    <submittedName>
        <fullName evidence="2">AAA family ATPase</fullName>
    </submittedName>
</protein>
<dbReference type="InterPro" id="IPR027417">
    <property type="entry name" value="P-loop_NTPase"/>
</dbReference>
<evidence type="ECO:0000313" key="2">
    <source>
        <dbReference type="EMBL" id="QUS54809.1"/>
    </source>
</evidence>
<sequence length="182" mass="20370">MPRFVITGASGAGKSTLLHSLQMLGYDCREEVGRQVVREQMVSGGVALPDKDVVAFRDLLFERSVEAFDVDPSSPDALVFHDRSFLEAIAYSRIIGAPVSEEMIAAVRVRRFADPVFVCAPWEQIFESDAERTHDFEFACRDFEANVAVYRAFGYELIEVPQMPVEERGGFVAEQAERALQT</sequence>
<gene>
    <name evidence="2" type="ORF">KGB56_15680</name>
</gene>
<dbReference type="Gene3D" id="3.40.50.300">
    <property type="entry name" value="P-loop containing nucleotide triphosphate hydrolases"/>
    <property type="match status" value="1"/>
</dbReference>
<dbReference type="SUPFAM" id="SSF52540">
    <property type="entry name" value="P-loop containing nucleoside triphosphate hydrolases"/>
    <property type="match status" value="1"/>
</dbReference>
<proteinExistence type="predicted"/>
<evidence type="ECO:0000313" key="3">
    <source>
        <dbReference type="Proteomes" id="UP000680706"/>
    </source>
</evidence>
<organism evidence="2 3">
    <name type="scientific">Pseudovibrio brasiliensis</name>
    <dbReference type="NCBI Taxonomy" id="1898042"/>
    <lineage>
        <taxon>Bacteria</taxon>
        <taxon>Pseudomonadati</taxon>
        <taxon>Pseudomonadota</taxon>
        <taxon>Alphaproteobacteria</taxon>
        <taxon>Hyphomicrobiales</taxon>
        <taxon>Stappiaceae</taxon>
        <taxon>Pseudovibrio</taxon>
    </lineage>
</organism>
<name>A0ABX8AIB1_9HYPH</name>
<dbReference type="Pfam" id="PF13521">
    <property type="entry name" value="AAA_28"/>
    <property type="match status" value="1"/>
</dbReference>
<accession>A0ABX8AIB1</accession>
<reference evidence="2 3" key="1">
    <citation type="journal article" date="2021" name="Angew. Chem. Int. Ed. Engl.">
        <title>A novel family of nonribosomal peptides modulate collective behavior in Pseudovibrio bacteria isolated from marine sponges.</title>
        <authorList>
            <person name="Ioca L.P."/>
            <person name="Dai Y."/>
            <person name="Kunakom S."/>
            <person name="Diaz-Espinosa J."/>
            <person name="Krunic A."/>
            <person name="Crnkovic C.M."/>
            <person name="Orjala J."/>
            <person name="Sanchez L.M."/>
            <person name="Ferreira A.G."/>
            <person name="Berlinck R.G.S."/>
            <person name="Eustaquio A.S."/>
        </authorList>
    </citation>
    <scope>NUCLEOTIDE SEQUENCE [LARGE SCALE GENOMIC DNA]</scope>
    <source>
        <strain evidence="2 3">Ab134</strain>
    </source>
</reference>
<dbReference type="EMBL" id="CP074126">
    <property type="protein sequence ID" value="QUS54809.1"/>
    <property type="molecule type" value="Genomic_DNA"/>
</dbReference>
<evidence type="ECO:0000259" key="1">
    <source>
        <dbReference type="Pfam" id="PF13521"/>
    </source>
</evidence>
<dbReference type="Proteomes" id="UP000680706">
    <property type="component" value="Chromosome"/>
</dbReference>
<feature type="domain" description="NadR/Ttd14 AAA" evidence="1">
    <location>
        <begin position="3"/>
        <end position="168"/>
    </location>
</feature>
<keyword evidence="3" id="KW-1185">Reference proteome</keyword>